<dbReference type="InterPro" id="IPR007110">
    <property type="entry name" value="Ig-like_dom"/>
</dbReference>
<dbReference type="InterPro" id="IPR003598">
    <property type="entry name" value="Ig_sub2"/>
</dbReference>
<dbReference type="SUPFAM" id="SSF56574">
    <property type="entry name" value="Serpins"/>
    <property type="match status" value="1"/>
</dbReference>
<dbReference type="InterPro" id="IPR042185">
    <property type="entry name" value="Serpin_sf_2"/>
</dbReference>
<dbReference type="Pfam" id="PF00079">
    <property type="entry name" value="Serpin"/>
    <property type="match status" value="1"/>
</dbReference>
<comment type="caution">
    <text evidence="4">The sequence shown here is derived from an EMBL/GenBank/DDBJ whole genome shotgun (WGS) entry which is preliminary data.</text>
</comment>
<dbReference type="SUPFAM" id="SSF48726">
    <property type="entry name" value="Immunoglobulin"/>
    <property type="match status" value="2"/>
</dbReference>
<dbReference type="STRING" id="623744.A0A553RCG7"/>
<feature type="domain" description="Ig-like" evidence="3">
    <location>
        <begin position="105"/>
        <end position="218"/>
    </location>
</feature>
<evidence type="ECO:0000256" key="1">
    <source>
        <dbReference type="RuleBase" id="RU000411"/>
    </source>
</evidence>
<name>A0A553RCG7_9TELE</name>
<dbReference type="GO" id="GO:0004867">
    <property type="term" value="F:serine-type endopeptidase inhibitor activity"/>
    <property type="evidence" value="ECO:0007669"/>
    <property type="project" value="InterPro"/>
</dbReference>
<dbReference type="Pfam" id="PF07686">
    <property type="entry name" value="V-set"/>
    <property type="match status" value="1"/>
</dbReference>
<dbReference type="SMART" id="SM00093">
    <property type="entry name" value="SERPIN"/>
    <property type="match status" value="1"/>
</dbReference>
<evidence type="ECO:0000256" key="2">
    <source>
        <dbReference type="SAM" id="SignalP"/>
    </source>
</evidence>
<evidence type="ECO:0000259" key="3">
    <source>
        <dbReference type="PROSITE" id="PS50835"/>
    </source>
</evidence>
<keyword evidence="2" id="KW-0732">Signal</keyword>
<accession>A0A553RCG7</accession>
<dbReference type="Gene3D" id="1.10.287.580">
    <property type="entry name" value="Helix hairpin bin"/>
    <property type="match status" value="1"/>
</dbReference>
<dbReference type="InterPro" id="IPR023796">
    <property type="entry name" value="Serpin_dom"/>
</dbReference>
<dbReference type="PANTHER" id="PTHR11461">
    <property type="entry name" value="SERINE PROTEASE INHIBITOR, SERPIN"/>
    <property type="match status" value="1"/>
</dbReference>
<dbReference type="AlphaFoldDB" id="A0A553RCG7"/>
<dbReference type="Gene3D" id="2.60.40.10">
    <property type="entry name" value="Immunoglobulins"/>
    <property type="match status" value="2"/>
</dbReference>
<dbReference type="PROSITE" id="PS50835">
    <property type="entry name" value="IG_LIKE"/>
    <property type="match status" value="2"/>
</dbReference>
<dbReference type="Gene3D" id="2.30.39.10">
    <property type="entry name" value="Alpha-1-antitrypsin, domain 1"/>
    <property type="match status" value="1"/>
</dbReference>
<keyword evidence="5" id="KW-1185">Reference proteome</keyword>
<comment type="similarity">
    <text evidence="1">Belongs to the serpin family.</text>
</comment>
<feature type="domain" description="Ig-like" evidence="3">
    <location>
        <begin position="10"/>
        <end position="99"/>
    </location>
</feature>
<organism evidence="4 5">
    <name type="scientific">Danionella cerebrum</name>
    <dbReference type="NCBI Taxonomy" id="2873325"/>
    <lineage>
        <taxon>Eukaryota</taxon>
        <taxon>Metazoa</taxon>
        <taxon>Chordata</taxon>
        <taxon>Craniata</taxon>
        <taxon>Vertebrata</taxon>
        <taxon>Euteleostomi</taxon>
        <taxon>Actinopterygii</taxon>
        <taxon>Neopterygii</taxon>
        <taxon>Teleostei</taxon>
        <taxon>Ostariophysi</taxon>
        <taxon>Cypriniformes</taxon>
        <taxon>Danionidae</taxon>
        <taxon>Danioninae</taxon>
        <taxon>Danionella</taxon>
    </lineage>
</organism>
<dbReference type="InterPro" id="IPR013106">
    <property type="entry name" value="Ig_V-set"/>
</dbReference>
<proteinExistence type="inferred from homology"/>
<dbReference type="Proteomes" id="UP000316079">
    <property type="component" value="Unassembled WGS sequence"/>
</dbReference>
<evidence type="ECO:0000313" key="4">
    <source>
        <dbReference type="EMBL" id="TRY99884.1"/>
    </source>
</evidence>
<reference evidence="4 5" key="1">
    <citation type="journal article" date="2019" name="Sci. Data">
        <title>Hybrid genome assembly and annotation of Danionella translucida.</title>
        <authorList>
            <person name="Kadobianskyi M."/>
            <person name="Schulze L."/>
            <person name="Schuelke M."/>
            <person name="Judkewitz B."/>
        </authorList>
    </citation>
    <scope>NUCLEOTIDE SEQUENCE [LARGE SCALE GENOMIC DNA]</scope>
    <source>
        <strain evidence="4 5">Bolton</strain>
    </source>
</reference>
<evidence type="ECO:0000313" key="5">
    <source>
        <dbReference type="Proteomes" id="UP000316079"/>
    </source>
</evidence>
<dbReference type="InterPro" id="IPR042178">
    <property type="entry name" value="Serpin_sf_1"/>
</dbReference>
<protein>
    <recommendedName>
        <fullName evidence="3">Ig-like domain-containing protein</fullName>
    </recommendedName>
</protein>
<feature type="signal peptide" evidence="2">
    <location>
        <begin position="1"/>
        <end position="17"/>
    </location>
</feature>
<dbReference type="EMBL" id="SRMA01025032">
    <property type="protein sequence ID" value="TRY99884.1"/>
    <property type="molecule type" value="Genomic_DNA"/>
</dbReference>
<dbReference type="InterPro" id="IPR000215">
    <property type="entry name" value="Serpin_fam"/>
</dbReference>
<dbReference type="InterPro" id="IPR036179">
    <property type="entry name" value="Ig-like_dom_sf"/>
</dbReference>
<sequence length="553" mass="62685">MLCVFLLLCTTVSLSAGQISVLLKSSVSLECVPNDAPQLAGSTFTWSFMSLHTQHQETLGNQRRILSIKDMNHNHSGRYTCVQEGYKGEDRLRRRRTFTVNVEEPVAFEEWQVVRVEVGSNVMLPCRSTEDLSSTHSDSSPVVWKRETEDDAVPLNVVKKTKHEKETVKVPQRIFWDAIPEEQDWAIKITQTRKEDAGMYQCLIKNATQTLKVELQVQEPCRGHTAPWEACEDPDSRSWKKILQESLVEFSASLYSQLKGSNANGNLIFSPISIAVALYNLLLDQKLSEAFVNQSLEFYDNVPQKLTSESKQNVDLINRWVAEKTRNKITELIDDVDLSTSFVLLNAVYFNGQWKTVFEATNKKLKFTKFSGEIVEVPALFSSKYSLQMSYYSDLKVGKFSMTGKNSLYILVPNTPAEESFQQMENTLTPERINEMVAEINKLPVQTAEVTLPKLKLTANRQLEEMLRNLGLSDLFLKPNLCGMFPEETQVFISDVRHRAFLSISEKGVEAAAATSMSFARTFSSFNVLQPFVFILWSDEATAPLFMGKVIDP</sequence>
<dbReference type="InterPro" id="IPR013783">
    <property type="entry name" value="Ig-like_fold"/>
</dbReference>
<dbReference type="SMART" id="SM00408">
    <property type="entry name" value="IGc2"/>
    <property type="match status" value="2"/>
</dbReference>
<feature type="chain" id="PRO_5021924713" description="Ig-like domain-containing protein" evidence="2">
    <location>
        <begin position="18"/>
        <end position="553"/>
    </location>
</feature>
<dbReference type="PANTHER" id="PTHR11461:SF159">
    <property type="entry name" value="PLASMA PROTEASE C1 INHIBITOR"/>
    <property type="match status" value="1"/>
</dbReference>
<dbReference type="Gene3D" id="3.30.497.10">
    <property type="entry name" value="Antithrombin, subunit I, domain 2"/>
    <property type="match status" value="1"/>
</dbReference>
<gene>
    <name evidence="4" type="ORF">DNTS_033992</name>
</gene>
<dbReference type="InterPro" id="IPR003599">
    <property type="entry name" value="Ig_sub"/>
</dbReference>
<dbReference type="SMART" id="SM00409">
    <property type="entry name" value="IG"/>
    <property type="match status" value="2"/>
</dbReference>
<dbReference type="OrthoDB" id="6433428at2759"/>
<dbReference type="InterPro" id="IPR036186">
    <property type="entry name" value="Serpin_sf"/>
</dbReference>
<dbReference type="GO" id="GO:0005615">
    <property type="term" value="C:extracellular space"/>
    <property type="evidence" value="ECO:0007669"/>
    <property type="project" value="InterPro"/>
</dbReference>